<keyword evidence="9" id="KW-0206">Cytoskeleton</keyword>
<dbReference type="InterPro" id="IPR001752">
    <property type="entry name" value="Kinesin_motor_dom"/>
</dbReference>
<evidence type="ECO:0000313" key="15">
    <source>
        <dbReference type="Proteomes" id="UP001497482"/>
    </source>
</evidence>
<keyword evidence="6 10" id="KW-0067">ATP-binding</keyword>
<organism evidence="14 15">
    <name type="scientific">Knipowitschia caucasica</name>
    <name type="common">Caucasian dwarf goby</name>
    <name type="synonym">Pomatoschistus caucasicus</name>
    <dbReference type="NCBI Taxonomy" id="637954"/>
    <lineage>
        <taxon>Eukaryota</taxon>
        <taxon>Metazoa</taxon>
        <taxon>Chordata</taxon>
        <taxon>Craniata</taxon>
        <taxon>Vertebrata</taxon>
        <taxon>Euteleostomi</taxon>
        <taxon>Actinopterygii</taxon>
        <taxon>Neopterygii</taxon>
        <taxon>Teleostei</taxon>
        <taxon>Neoteleostei</taxon>
        <taxon>Acanthomorphata</taxon>
        <taxon>Gobiaria</taxon>
        <taxon>Gobiiformes</taxon>
        <taxon>Gobioidei</taxon>
        <taxon>Gobiidae</taxon>
        <taxon>Gobiinae</taxon>
        <taxon>Knipowitschia</taxon>
    </lineage>
</organism>
<feature type="compositionally biased region" description="Low complexity" evidence="12">
    <location>
        <begin position="1118"/>
        <end position="1133"/>
    </location>
</feature>
<evidence type="ECO:0000256" key="6">
    <source>
        <dbReference type="ARBA" id="ARBA00022840"/>
    </source>
</evidence>
<dbReference type="InterPro" id="IPR047149">
    <property type="entry name" value="KIF11-like"/>
</dbReference>
<dbReference type="InterPro" id="IPR027417">
    <property type="entry name" value="P-loop_NTPase"/>
</dbReference>
<dbReference type="GO" id="GO:0051231">
    <property type="term" value="P:spindle elongation"/>
    <property type="evidence" value="ECO:0007669"/>
    <property type="project" value="TreeGrafter"/>
</dbReference>
<dbReference type="GO" id="GO:0072686">
    <property type="term" value="C:mitotic spindle"/>
    <property type="evidence" value="ECO:0007669"/>
    <property type="project" value="TreeGrafter"/>
</dbReference>
<evidence type="ECO:0000256" key="1">
    <source>
        <dbReference type="ARBA" id="ARBA00004186"/>
    </source>
</evidence>
<dbReference type="SMART" id="SM00129">
    <property type="entry name" value="KISc"/>
    <property type="match status" value="1"/>
</dbReference>
<dbReference type="Gene3D" id="3.40.850.10">
    <property type="entry name" value="Kinesin motor domain"/>
    <property type="match status" value="1"/>
</dbReference>
<evidence type="ECO:0000256" key="2">
    <source>
        <dbReference type="ARBA" id="ARBA00022490"/>
    </source>
</evidence>
<dbReference type="Proteomes" id="UP001497482">
    <property type="component" value="Chromosome 23"/>
</dbReference>
<feature type="compositionally biased region" description="Basic and acidic residues" evidence="12">
    <location>
        <begin position="1150"/>
        <end position="1166"/>
    </location>
</feature>
<reference evidence="14 15" key="1">
    <citation type="submission" date="2024-04" db="EMBL/GenBank/DDBJ databases">
        <authorList>
            <person name="Waldvogel A.-M."/>
            <person name="Schoenle A."/>
        </authorList>
    </citation>
    <scope>NUCLEOTIDE SEQUENCE [LARGE SCALE GENOMIC DNA]</scope>
</reference>
<evidence type="ECO:0000256" key="12">
    <source>
        <dbReference type="SAM" id="MobiDB-lite"/>
    </source>
</evidence>
<evidence type="ECO:0000256" key="3">
    <source>
        <dbReference type="ARBA" id="ARBA00022553"/>
    </source>
</evidence>
<name>A0AAV2LDC4_KNICA</name>
<feature type="compositionally biased region" description="Basic and acidic residues" evidence="12">
    <location>
        <begin position="1101"/>
        <end position="1114"/>
    </location>
</feature>
<dbReference type="PROSITE" id="PS00411">
    <property type="entry name" value="KINESIN_MOTOR_1"/>
    <property type="match status" value="1"/>
</dbReference>
<dbReference type="GO" id="GO:0005876">
    <property type="term" value="C:spindle microtubule"/>
    <property type="evidence" value="ECO:0007669"/>
    <property type="project" value="TreeGrafter"/>
</dbReference>
<dbReference type="Pfam" id="PF00225">
    <property type="entry name" value="Kinesin"/>
    <property type="match status" value="1"/>
</dbReference>
<feature type="region of interest" description="Disordered" evidence="12">
    <location>
        <begin position="497"/>
        <end position="529"/>
    </location>
</feature>
<feature type="compositionally biased region" description="Basic residues" evidence="12">
    <location>
        <begin position="1238"/>
        <end position="1249"/>
    </location>
</feature>
<protein>
    <recommendedName>
        <fullName evidence="13">Kinesin motor domain-containing protein</fullName>
    </recommendedName>
</protein>
<accession>A0AAV2LDC4</accession>
<comment type="subcellular location">
    <subcellularLocation>
        <location evidence="1">Cytoplasm</location>
        <location evidence="1">Cytoskeleton</location>
        <location evidence="1">Spindle</location>
    </subcellularLocation>
</comment>
<evidence type="ECO:0000256" key="10">
    <source>
        <dbReference type="PROSITE-ProRule" id="PRU00283"/>
    </source>
</evidence>
<feature type="region of interest" description="Disordered" evidence="12">
    <location>
        <begin position="691"/>
        <end position="760"/>
    </location>
</feature>
<evidence type="ECO:0000256" key="8">
    <source>
        <dbReference type="ARBA" id="ARBA00023175"/>
    </source>
</evidence>
<sequence>MDWTLASKTERVGPVEVEDIKKDLLKDFSSLSTQPSQTENLKVFLRIRPFTATESDSGESQECVLVEPPHSVLLTAPRSLRSLSQTSQRFSFTQVFGPDTSQQQIFDGSVRSLLHDVLDGGNALVFTYGVTNAGKTFTFLGPDHDSGLLPRSLAVLFNSIESRMYSRCDLKPHRCRDFTRLTPDQQAHESATKRTLMKLFKETDRSLTSGKSLLLNSSSSSVSSLGSSLNDSSLLDFSPSVKFSVWVSFCEIYNDNIHDLLDQAPPSHQKRPVLRLSQDVKGNSFIKDLRWVQVLSSDEAYRVLKIGKKNQSISSTRLNLLSSRSHSIFSIRLMKIDDMGLPRVLSISELALCDLAGSERCSRTQNTGERLKEAGNINSSLLTLGKCISAMRTNQANKGQQLVPFRESKLTHYLQFFFCGPGSKVTMVVNINQNSTSFDETLNVLKFSALAQKVVVLSAPAPRDSAPHRSAMELSLIIDEAEARRFRGRKSSLGWEQSLTDLNEEEEEEGEEEEEDDDEEEEEQMEETVLEAAADDTVEDGQARRLVLEAQIREEVCAEFMELFNKMEKDYSDRLEEQRQILEERSEKRVEILKNLMHKTIDLNQEVEGDVVEDIISAQDMEKIRDERRRRQTEMYSLREQQQTTQQHLEELQQTLEQRLLQITKLSELNQQKDLVIEKLTSTLNQTIEDATRERSVVESVRTKLKEARDQGEEARDQGEEARDQGEEARDHGEEGRVQGEEARKRPRNSSDKETAPAKRRAVLEEEIWRLHEENDEKEQTICELNQTIGRLEEQLQKKEEELQKRKEDLQKKQEELQSVQRQSSEACPLCESVLLSLESQQMETSRLNKENKALVNGMFQLHNQLTDLKLQLRSQTDRSDSLSEELTCAKSRLQSQSEESDRTVQSLREEMTNQRRDQREAVLHEVDRLKQETIILTERLQQSERVCEELRRDSANQKAAFEAMNEEHEKLQHRNRDLQVTLCHRDQTVAEAHTHLETLRTELERLREQLKDPEEETSPHQLEEQENISQQVEAQEISPHQLEEQENISQQVEAQEISPHQLEEQENIPQQEVQRTVTVVEELKEELFKLQQRRNVRKQNMREKEEQRFRELQNHLQNSSPQTSQQRSTPRTTGRKRKSSEVQGLIFSENKRNRDRGLCKQGDSVKERPRIKLGQILQKSPTVISSAAQNLVELVLEGKSSKLKRGRRKLYKTESIPLMTSPTDAAGGAEEKESHHFTIKRQLRSSRK</sequence>
<feature type="coiled-coil region" evidence="11">
    <location>
        <begin position="638"/>
        <end position="669"/>
    </location>
</feature>
<feature type="compositionally biased region" description="Basic and acidic residues" evidence="12">
    <location>
        <begin position="900"/>
        <end position="920"/>
    </location>
</feature>
<comment type="similarity">
    <text evidence="10">Belongs to the TRAFAC class myosin-kinesin ATPase superfamily. Kinesin family.</text>
</comment>
<dbReference type="GO" id="GO:0005634">
    <property type="term" value="C:nucleus"/>
    <property type="evidence" value="ECO:0007669"/>
    <property type="project" value="TreeGrafter"/>
</dbReference>
<dbReference type="GO" id="GO:0008574">
    <property type="term" value="F:plus-end-directed microtubule motor activity"/>
    <property type="evidence" value="ECO:0007669"/>
    <property type="project" value="TreeGrafter"/>
</dbReference>
<dbReference type="GO" id="GO:0005524">
    <property type="term" value="F:ATP binding"/>
    <property type="evidence" value="ECO:0007669"/>
    <property type="project" value="UniProtKB-UniRule"/>
</dbReference>
<keyword evidence="7 11" id="KW-0175">Coiled coil</keyword>
<dbReference type="InterPro" id="IPR019821">
    <property type="entry name" value="Kinesin_motor_CS"/>
</dbReference>
<proteinExistence type="inferred from homology"/>
<dbReference type="GO" id="GO:0008017">
    <property type="term" value="F:microtubule binding"/>
    <property type="evidence" value="ECO:0007669"/>
    <property type="project" value="InterPro"/>
</dbReference>
<feature type="domain" description="Kinesin motor" evidence="13">
    <location>
        <begin position="40"/>
        <end position="454"/>
    </location>
</feature>
<dbReference type="PROSITE" id="PS50067">
    <property type="entry name" value="KINESIN_MOTOR_2"/>
    <property type="match status" value="1"/>
</dbReference>
<evidence type="ECO:0000256" key="9">
    <source>
        <dbReference type="ARBA" id="ARBA00023212"/>
    </source>
</evidence>
<feature type="region of interest" description="Disordered" evidence="12">
    <location>
        <begin position="1011"/>
        <end position="1035"/>
    </location>
</feature>
<feature type="region of interest" description="Disordered" evidence="12">
    <location>
        <begin position="1098"/>
        <end position="1166"/>
    </location>
</feature>
<keyword evidence="4" id="KW-0493">Microtubule</keyword>
<dbReference type="PANTHER" id="PTHR47970:SF29">
    <property type="entry name" value="KINESIN FAMILY MEMBER 20B"/>
    <property type="match status" value="1"/>
</dbReference>
<keyword evidence="3" id="KW-0597">Phosphoprotein</keyword>
<evidence type="ECO:0000259" key="13">
    <source>
        <dbReference type="PROSITE" id="PS50067"/>
    </source>
</evidence>
<gene>
    <name evidence="14" type="ORF">KC01_LOCUS27759</name>
</gene>
<keyword evidence="2" id="KW-0963">Cytoplasm</keyword>
<keyword evidence="8 10" id="KW-0505">Motor protein</keyword>
<feature type="compositionally biased region" description="Basic and acidic residues" evidence="12">
    <location>
        <begin position="1011"/>
        <end position="1024"/>
    </location>
</feature>
<dbReference type="SUPFAM" id="SSF52540">
    <property type="entry name" value="P-loop containing nucleoside triphosphate hydrolases"/>
    <property type="match status" value="1"/>
</dbReference>
<keyword evidence="15" id="KW-1185">Reference proteome</keyword>
<feature type="region of interest" description="Disordered" evidence="12">
    <location>
        <begin position="880"/>
        <end position="920"/>
    </location>
</feature>
<evidence type="ECO:0000256" key="7">
    <source>
        <dbReference type="ARBA" id="ARBA00023054"/>
    </source>
</evidence>
<feature type="compositionally biased region" description="Acidic residues" evidence="12">
    <location>
        <begin position="502"/>
        <end position="529"/>
    </location>
</feature>
<dbReference type="GO" id="GO:0007018">
    <property type="term" value="P:microtubule-based movement"/>
    <property type="evidence" value="ECO:0007669"/>
    <property type="project" value="InterPro"/>
</dbReference>
<feature type="region of interest" description="Disordered" evidence="12">
    <location>
        <begin position="1215"/>
        <end position="1249"/>
    </location>
</feature>
<feature type="coiled-coil region" evidence="11">
    <location>
        <begin position="761"/>
        <end position="823"/>
    </location>
</feature>
<evidence type="ECO:0000256" key="4">
    <source>
        <dbReference type="ARBA" id="ARBA00022701"/>
    </source>
</evidence>
<evidence type="ECO:0000256" key="5">
    <source>
        <dbReference type="ARBA" id="ARBA00022741"/>
    </source>
</evidence>
<dbReference type="PRINTS" id="PR00380">
    <property type="entry name" value="KINESINHEAVY"/>
</dbReference>
<dbReference type="PANTHER" id="PTHR47970">
    <property type="entry name" value="KINESIN-LIKE PROTEIN KIF11"/>
    <property type="match status" value="1"/>
</dbReference>
<dbReference type="GO" id="GO:0090307">
    <property type="term" value="P:mitotic spindle assembly"/>
    <property type="evidence" value="ECO:0007669"/>
    <property type="project" value="TreeGrafter"/>
</dbReference>
<dbReference type="InterPro" id="IPR036961">
    <property type="entry name" value="Kinesin_motor_dom_sf"/>
</dbReference>
<dbReference type="CDD" id="cd21786">
    <property type="entry name" value="RBD_KIF20B"/>
    <property type="match status" value="1"/>
</dbReference>
<evidence type="ECO:0000256" key="11">
    <source>
        <dbReference type="SAM" id="Coils"/>
    </source>
</evidence>
<keyword evidence="5 10" id="KW-0547">Nucleotide-binding</keyword>
<evidence type="ECO:0000313" key="14">
    <source>
        <dbReference type="EMBL" id="CAL1599496.1"/>
    </source>
</evidence>
<feature type="binding site" evidence="10">
    <location>
        <begin position="129"/>
        <end position="136"/>
    </location>
    <ligand>
        <name>ATP</name>
        <dbReference type="ChEBI" id="CHEBI:30616"/>
    </ligand>
</feature>
<dbReference type="EMBL" id="OZ035845">
    <property type="protein sequence ID" value="CAL1599496.1"/>
    <property type="molecule type" value="Genomic_DNA"/>
</dbReference>
<dbReference type="AlphaFoldDB" id="A0AAV2LDC4"/>